<accession>A0A377FUU4</accession>
<dbReference type="Proteomes" id="UP000254060">
    <property type="component" value="Unassembled WGS sequence"/>
</dbReference>
<protein>
    <submittedName>
        <fullName evidence="2">Linear gramicidin synthase subunit D</fullName>
    </submittedName>
</protein>
<gene>
    <name evidence="2" type="primary">lgrD_1</name>
    <name evidence="2" type="ORF">NCTC13163_01470</name>
</gene>
<dbReference type="InterPro" id="IPR013120">
    <property type="entry name" value="FAR_NAD-bd"/>
</dbReference>
<dbReference type="GO" id="GO:0004029">
    <property type="term" value="F:aldehyde dehydrogenase (NAD+) activity"/>
    <property type="evidence" value="ECO:0007669"/>
    <property type="project" value="TreeGrafter"/>
</dbReference>
<feature type="domain" description="Thioester reductase (TE)" evidence="1">
    <location>
        <begin position="6"/>
        <end position="236"/>
    </location>
</feature>
<dbReference type="AlphaFoldDB" id="A0A377FUU4"/>
<evidence type="ECO:0000259" key="1">
    <source>
        <dbReference type="Pfam" id="PF07993"/>
    </source>
</evidence>
<dbReference type="STRING" id="1397694.GCA_000702585_01969"/>
<dbReference type="SUPFAM" id="SSF51735">
    <property type="entry name" value="NAD(P)-binding Rossmann-fold domains"/>
    <property type="match status" value="1"/>
</dbReference>
<dbReference type="Gene3D" id="3.40.50.720">
    <property type="entry name" value="NAD(P)-binding Rossmann-like Domain"/>
    <property type="match status" value="1"/>
</dbReference>
<name>A0A377FUU4_9BACL</name>
<sequence>MNIFMTGATGFLGGRLARELIARGHRLYLLARSPEKVKRTFSTTELASIDVLAGDLTSPLLGADDAFIGTNKKKIDLVLHMAALVKFDEELRDELFETNLTGTKQALALTKALECPRFFHVSTAYTLGVREIGHETLYATDQPFHNPYEESKAHAEQAVWDERHHLDVSIFRPAIIVGDSKTGEADSKFTMYGYMRALEVFKRRLERRGAPDGPIRLVGSETGTSNLVPVDYVADVLLAAIEHARPNTIYNVTNDTPPRNEDMLDYMKHALAFPHLHITDTPTSSLSVVEQAFNDMVKVFNPYLNRDINFVDTNTKQLLAEAGYAPLDLNERSLKRIVDAYYDTKS</sequence>
<dbReference type="InterPro" id="IPR051783">
    <property type="entry name" value="NAD(P)-dependent_oxidoreduct"/>
</dbReference>
<dbReference type="PANTHER" id="PTHR48079">
    <property type="entry name" value="PROTEIN YEEZ"/>
    <property type="match status" value="1"/>
</dbReference>
<evidence type="ECO:0000313" key="3">
    <source>
        <dbReference type="Proteomes" id="UP000254060"/>
    </source>
</evidence>
<proteinExistence type="predicted"/>
<dbReference type="Pfam" id="PF07993">
    <property type="entry name" value="NAD_binding_4"/>
    <property type="match status" value="1"/>
</dbReference>
<organism evidence="2 3">
    <name type="scientific">Exiguobacterium aurantiacum</name>
    <dbReference type="NCBI Taxonomy" id="33987"/>
    <lineage>
        <taxon>Bacteria</taxon>
        <taxon>Bacillati</taxon>
        <taxon>Bacillota</taxon>
        <taxon>Bacilli</taxon>
        <taxon>Bacillales</taxon>
        <taxon>Bacillales Family XII. Incertae Sedis</taxon>
        <taxon>Exiguobacterium</taxon>
    </lineage>
</organism>
<evidence type="ECO:0000313" key="2">
    <source>
        <dbReference type="EMBL" id="STO08103.1"/>
    </source>
</evidence>
<dbReference type="GO" id="GO:0005737">
    <property type="term" value="C:cytoplasm"/>
    <property type="evidence" value="ECO:0007669"/>
    <property type="project" value="TreeGrafter"/>
</dbReference>
<dbReference type="EMBL" id="UGGP01000001">
    <property type="protein sequence ID" value="STO08103.1"/>
    <property type="molecule type" value="Genomic_DNA"/>
</dbReference>
<dbReference type="InterPro" id="IPR036291">
    <property type="entry name" value="NAD(P)-bd_dom_sf"/>
</dbReference>
<reference evidence="2 3" key="1">
    <citation type="submission" date="2018-06" db="EMBL/GenBank/DDBJ databases">
        <authorList>
            <consortium name="Pathogen Informatics"/>
            <person name="Doyle S."/>
        </authorList>
    </citation>
    <scope>NUCLEOTIDE SEQUENCE [LARGE SCALE GENOMIC DNA]</scope>
    <source>
        <strain evidence="2 3">NCTC13163</strain>
    </source>
</reference>
<dbReference type="PANTHER" id="PTHR48079:SF6">
    <property type="entry name" value="NAD(P)-BINDING DOMAIN-CONTAINING PROTEIN-RELATED"/>
    <property type="match status" value="1"/>
</dbReference>
<dbReference type="CDD" id="cd05263">
    <property type="entry name" value="MupV_like_SDR_e"/>
    <property type="match status" value="1"/>
</dbReference>